<dbReference type="AlphaFoldDB" id="A0A0N8HIA9"/>
<dbReference type="STRING" id="570156.AOG27_20075"/>
<dbReference type="Pfam" id="PF07238">
    <property type="entry name" value="PilZ"/>
    <property type="match status" value="1"/>
</dbReference>
<reference evidence="6 7" key="1">
    <citation type="submission" date="2015-09" db="EMBL/GenBank/DDBJ databases">
        <title>Draft Genome Sequence of Pseudoalteromonas lipolytica UCD-48B.</title>
        <authorList>
            <person name="Krusor M."/>
            <person name="Coil D.A."/>
            <person name="Lang J.M."/>
            <person name="Eisen J.A."/>
            <person name="Alexiev A."/>
        </authorList>
    </citation>
    <scope>NUCLEOTIDE SEQUENCE [LARGE SCALE GENOMIC DNA]</scope>
    <source>
        <strain evidence="6 7">UCD-48B</strain>
    </source>
</reference>
<evidence type="ECO:0000256" key="3">
    <source>
        <dbReference type="ARBA" id="ARBA00023143"/>
    </source>
</evidence>
<dbReference type="GO" id="GO:0035438">
    <property type="term" value="F:cyclic-di-GMP binding"/>
    <property type="evidence" value="ECO:0007669"/>
    <property type="project" value="InterPro"/>
</dbReference>
<evidence type="ECO:0000313" key="7">
    <source>
        <dbReference type="Proteomes" id="UP000050378"/>
    </source>
</evidence>
<accession>A0A0N8HIA9</accession>
<evidence type="ECO:0000256" key="1">
    <source>
        <dbReference type="ARBA" id="ARBA00022636"/>
    </source>
</evidence>
<proteinExistence type="predicted"/>
<dbReference type="EMBL" id="LJTC01000018">
    <property type="protein sequence ID" value="KPM77768.1"/>
    <property type="molecule type" value="Genomic_DNA"/>
</dbReference>
<dbReference type="InterPro" id="IPR009875">
    <property type="entry name" value="PilZ_domain"/>
</dbReference>
<keyword evidence="1" id="KW-0973">c-di-GMP</keyword>
<dbReference type="SUPFAM" id="SSF141371">
    <property type="entry name" value="PilZ domain-like"/>
    <property type="match status" value="2"/>
</dbReference>
<keyword evidence="2" id="KW-0547">Nucleotide-binding</keyword>
<dbReference type="PATRIC" id="fig|570156.3.peg.1938"/>
<organism evidence="6 7">
    <name type="scientific">Pseudoalteromonas lipolytica</name>
    <dbReference type="NCBI Taxonomy" id="570156"/>
    <lineage>
        <taxon>Bacteria</taxon>
        <taxon>Pseudomonadati</taxon>
        <taxon>Pseudomonadota</taxon>
        <taxon>Gammaproteobacteria</taxon>
        <taxon>Alteromonadales</taxon>
        <taxon>Pseudoalteromonadaceae</taxon>
        <taxon>Pseudoalteromonas</taxon>
    </lineage>
</organism>
<dbReference type="Gene3D" id="2.40.10.220">
    <property type="entry name" value="predicted glycosyltransferase like domains"/>
    <property type="match status" value="1"/>
</dbReference>
<protein>
    <recommendedName>
        <fullName evidence="8">Flagellar brake protein</fullName>
    </recommendedName>
</protein>
<sequence length="223" mass="24875">MEIKKVPKTQKQLNLEKLTCIPAGSLVDVEIITPTNSKRVKTEFIGLMNEQYIILNYPSSKRLANGSDFIKDGVMVIIRAVLEAGGGQVIAFRQQISALSSHPYRLIFLDFPQQVQLFSLRSEARIPTLFPANLVISEQKLAGLIKDISVTGVQFDINSKEDLSAFKGQSCQITLSKREFSGKVCSVRKRAGGFMFGVQLDTSEDEMKKFMEEHLIDLSVLDS</sequence>
<evidence type="ECO:0000256" key="2">
    <source>
        <dbReference type="ARBA" id="ARBA00022741"/>
    </source>
</evidence>
<dbReference type="Gene3D" id="2.30.110.10">
    <property type="entry name" value="Electron Transport, Fmn-binding Protein, Chain A"/>
    <property type="match status" value="1"/>
</dbReference>
<evidence type="ECO:0008006" key="8">
    <source>
        <dbReference type="Google" id="ProtNLM"/>
    </source>
</evidence>
<dbReference type="InterPro" id="IPR009926">
    <property type="entry name" value="T3SS_YcgR_PilZN"/>
</dbReference>
<gene>
    <name evidence="6" type="ORF">AOG27_20075</name>
</gene>
<dbReference type="Pfam" id="PF12945">
    <property type="entry name" value="PilZNR"/>
    <property type="match status" value="1"/>
</dbReference>
<evidence type="ECO:0000259" key="5">
    <source>
        <dbReference type="Pfam" id="PF12945"/>
    </source>
</evidence>
<evidence type="ECO:0000313" key="6">
    <source>
        <dbReference type="EMBL" id="KPM77768.1"/>
    </source>
</evidence>
<feature type="domain" description="PilZ" evidence="4">
    <location>
        <begin position="120"/>
        <end position="208"/>
    </location>
</feature>
<feature type="domain" description="Type III secretion system flagellar brake protein YcgR PilZN" evidence="5">
    <location>
        <begin position="24"/>
        <end position="112"/>
    </location>
</feature>
<name>A0A0N8HIA9_9GAMM</name>
<dbReference type="OrthoDB" id="5761885at2"/>
<evidence type="ECO:0000259" key="4">
    <source>
        <dbReference type="Pfam" id="PF07238"/>
    </source>
</evidence>
<keyword evidence="3" id="KW-0975">Bacterial flagellum</keyword>
<comment type="caution">
    <text evidence="6">The sequence shown here is derived from an EMBL/GenBank/DDBJ whole genome shotgun (WGS) entry which is preliminary data.</text>
</comment>
<dbReference type="Proteomes" id="UP000050378">
    <property type="component" value="Unassembled WGS sequence"/>
</dbReference>
<dbReference type="InterPro" id="IPR012349">
    <property type="entry name" value="Split_barrel_FMN-bd"/>
</dbReference>